<reference evidence="2" key="1">
    <citation type="submission" date="2016-03" db="EMBL/GenBank/DDBJ databases">
        <title>Mechanisms controlling the formation of the plant cell surface in tip-growing cells are functionally conserved among land plants.</title>
        <authorList>
            <person name="Honkanen S."/>
            <person name="Jones V.A."/>
            <person name="Morieri G."/>
            <person name="Champion C."/>
            <person name="Hetherington A.J."/>
            <person name="Kelly S."/>
            <person name="Saint-Marcoux D."/>
            <person name="Proust H."/>
            <person name="Prescott H."/>
            <person name="Dolan L."/>
        </authorList>
    </citation>
    <scope>NUCLEOTIDE SEQUENCE [LARGE SCALE GENOMIC DNA]</scope>
    <source>
        <tissue evidence="2">Whole gametophyte</tissue>
    </source>
</reference>
<evidence type="ECO:0000313" key="3">
    <source>
        <dbReference type="Proteomes" id="UP000077202"/>
    </source>
</evidence>
<protein>
    <submittedName>
        <fullName evidence="2">Uncharacterized protein</fullName>
    </submittedName>
</protein>
<evidence type="ECO:0000256" key="1">
    <source>
        <dbReference type="SAM" id="MobiDB-lite"/>
    </source>
</evidence>
<proteinExistence type="predicted"/>
<comment type="caution">
    <text evidence="2">The sequence shown here is derived from an EMBL/GenBank/DDBJ whole genome shotgun (WGS) entry which is preliminary data.</text>
</comment>
<dbReference type="EMBL" id="LVLJ01001436">
    <property type="protein sequence ID" value="OAE29625.1"/>
    <property type="molecule type" value="Genomic_DNA"/>
</dbReference>
<keyword evidence="3" id="KW-1185">Reference proteome</keyword>
<dbReference type="AlphaFoldDB" id="A0A176WBL6"/>
<organism evidence="2 3">
    <name type="scientific">Marchantia polymorpha subsp. ruderalis</name>
    <dbReference type="NCBI Taxonomy" id="1480154"/>
    <lineage>
        <taxon>Eukaryota</taxon>
        <taxon>Viridiplantae</taxon>
        <taxon>Streptophyta</taxon>
        <taxon>Embryophyta</taxon>
        <taxon>Marchantiophyta</taxon>
        <taxon>Marchantiopsida</taxon>
        <taxon>Marchantiidae</taxon>
        <taxon>Marchantiales</taxon>
        <taxon>Marchantiaceae</taxon>
        <taxon>Marchantia</taxon>
    </lineage>
</organism>
<feature type="region of interest" description="Disordered" evidence="1">
    <location>
        <begin position="220"/>
        <end position="241"/>
    </location>
</feature>
<evidence type="ECO:0000313" key="2">
    <source>
        <dbReference type="EMBL" id="OAE29625.1"/>
    </source>
</evidence>
<gene>
    <name evidence="2" type="ORF">AXG93_1762s1050</name>
</gene>
<dbReference type="Proteomes" id="UP000077202">
    <property type="component" value="Unassembled WGS sequence"/>
</dbReference>
<feature type="compositionally biased region" description="Gly residues" evidence="1">
    <location>
        <begin position="220"/>
        <end position="229"/>
    </location>
</feature>
<sequence length="289" mass="31646">MPMDIEEIPNDGKYGIENGDLTFDSKSVRITRTEEKTYAALFKKPCTGKNAYRTTRPVLSKLRLGNVQARTKMKARRLIIEDDNSTEGSVAASQGRLISAEWAELEVDVTRTEDEGPSEKGGSLLRYLDKKLEKYAWPSDVGSYVELVRNKMQAKVAASTKTTKRVESLSAECATTKASQEEKEKQLQVGVGVCGTSEEISRGEGTLKVFGEGVRAVGRGGSESLGSGGEESAVSRAKERTLDQEDEPMFLRFYDMADPDAEVVEAAGFGAMTSGQRQLVRKLDSFLFG</sequence>
<name>A0A176WBL6_MARPO</name>
<accession>A0A176WBL6</accession>